<evidence type="ECO:0000256" key="1">
    <source>
        <dbReference type="SAM" id="Phobius"/>
    </source>
</evidence>
<evidence type="ECO:0000313" key="2">
    <source>
        <dbReference type="EMBL" id="MBN8204401.1"/>
    </source>
</evidence>
<proteinExistence type="predicted"/>
<keyword evidence="1" id="KW-1133">Transmembrane helix</keyword>
<dbReference type="RefSeq" id="WP_206822415.1">
    <property type="nucleotide sequence ID" value="NZ_JAEMWU010000001.1"/>
</dbReference>
<dbReference type="AlphaFoldDB" id="A0A939DSM3"/>
<dbReference type="EMBL" id="JAEMWU010000001">
    <property type="protein sequence ID" value="MBN8204401.1"/>
    <property type="molecule type" value="Genomic_DNA"/>
</dbReference>
<reference evidence="2" key="1">
    <citation type="submission" date="2020-12" db="EMBL/GenBank/DDBJ databases">
        <title>PHA producing bacteria isolated from mangrove.</title>
        <authorList>
            <person name="Zheng W."/>
            <person name="Yu S."/>
            <person name="Huang Y."/>
        </authorList>
    </citation>
    <scope>NUCLEOTIDE SEQUENCE</scope>
    <source>
        <strain evidence="2">GN8-5</strain>
    </source>
</reference>
<organism evidence="2 3">
    <name type="scientific">Microbacterium esteraromaticum</name>
    <dbReference type="NCBI Taxonomy" id="57043"/>
    <lineage>
        <taxon>Bacteria</taxon>
        <taxon>Bacillati</taxon>
        <taxon>Actinomycetota</taxon>
        <taxon>Actinomycetes</taxon>
        <taxon>Micrococcales</taxon>
        <taxon>Microbacteriaceae</taxon>
        <taxon>Microbacterium</taxon>
    </lineage>
</organism>
<keyword evidence="1" id="KW-0472">Membrane</keyword>
<gene>
    <name evidence="2" type="ORF">JF543_00340</name>
</gene>
<sequence>MPPDRPRSRAVRSAIIAVAGAGALVLVLWVVTLFLPDPRPATIEAATATVTSHLDRIEDTIPEEGVQGRSERIAPLPCPLEGSGPQVKVQRVVDVDPHLDRARWAADLSHELAKQEGWVMRVTTQGATDARDDLRIRIVSPDLTIVNVIASDATGTPRITMHATSECTQPG</sequence>
<keyword evidence="1" id="KW-0812">Transmembrane</keyword>
<dbReference type="Proteomes" id="UP000664385">
    <property type="component" value="Unassembled WGS sequence"/>
</dbReference>
<comment type="caution">
    <text evidence="2">The sequence shown here is derived from an EMBL/GenBank/DDBJ whole genome shotgun (WGS) entry which is preliminary data.</text>
</comment>
<accession>A0A939DSM3</accession>
<feature type="transmembrane region" description="Helical" evidence="1">
    <location>
        <begin position="12"/>
        <end position="35"/>
    </location>
</feature>
<evidence type="ECO:0000313" key="3">
    <source>
        <dbReference type="Proteomes" id="UP000664385"/>
    </source>
</evidence>
<protein>
    <submittedName>
        <fullName evidence="2">Uncharacterized protein</fullName>
    </submittedName>
</protein>
<name>A0A939DSM3_9MICO</name>